<dbReference type="PROSITE" id="PS51276">
    <property type="entry name" value="PEPTIDASE_C56_PFPI"/>
    <property type="match status" value="1"/>
</dbReference>
<dbReference type="Gene3D" id="3.40.50.880">
    <property type="match status" value="1"/>
</dbReference>
<name>A0A9W6P2H6_9ACTN</name>
<dbReference type="RefSeq" id="WP_285756785.1">
    <property type="nucleotide sequence ID" value="NZ_BSQG01000001.1"/>
</dbReference>
<comment type="similarity">
    <text evidence="1">Belongs to the peptidase C56 family.</text>
</comment>
<reference evidence="3" key="1">
    <citation type="submission" date="2023-02" db="EMBL/GenBank/DDBJ databases">
        <title>Nocardiopsis ansamitocini NBRC 112285.</title>
        <authorList>
            <person name="Ichikawa N."/>
            <person name="Sato H."/>
            <person name="Tonouchi N."/>
        </authorList>
    </citation>
    <scope>NUCLEOTIDE SEQUENCE</scope>
    <source>
        <strain evidence="3">NBRC 112285</strain>
    </source>
</reference>
<dbReference type="Pfam" id="PF01965">
    <property type="entry name" value="DJ-1_PfpI"/>
    <property type="match status" value="1"/>
</dbReference>
<keyword evidence="4" id="KW-1185">Reference proteome</keyword>
<protein>
    <submittedName>
        <fullName evidence="3">Glutamine amidotransferase</fullName>
    </submittedName>
</protein>
<dbReference type="InterPro" id="IPR006286">
    <property type="entry name" value="C56_PfpI-like"/>
</dbReference>
<dbReference type="InterPro" id="IPR002818">
    <property type="entry name" value="DJ-1/PfpI"/>
</dbReference>
<evidence type="ECO:0000313" key="4">
    <source>
        <dbReference type="Proteomes" id="UP001165092"/>
    </source>
</evidence>
<dbReference type="PANTHER" id="PTHR42733:SF12">
    <property type="entry name" value="PROTEINASE"/>
    <property type="match status" value="1"/>
</dbReference>
<dbReference type="Proteomes" id="UP001165092">
    <property type="component" value="Unassembled WGS sequence"/>
</dbReference>
<dbReference type="NCBIfam" id="TIGR01382">
    <property type="entry name" value="PfpI"/>
    <property type="match status" value="1"/>
</dbReference>
<evidence type="ECO:0000313" key="3">
    <source>
        <dbReference type="EMBL" id="GLU45912.1"/>
    </source>
</evidence>
<dbReference type="EMBL" id="BSQG01000001">
    <property type="protein sequence ID" value="GLU45912.1"/>
    <property type="molecule type" value="Genomic_DNA"/>
</dbReference>
<evidence type="ECO:0000256" key="1">
    <source>
        <dbReference type="ARBA" id="ARBA00008542"/>
    </source>
</evidence>
<gene>
    <name evidence="3" type="ORF">Nans01_02630</name>
</gene>
<dbReference type="AlphaFoldDB" id="A0A9W6P2H6"/>
<comment type="caution">
    <text evidence="3">The sequence shown here is derived from an EMBL/GenBank/DDBJ whole genome shotgun (WGS) entry which is preliminary data.</text>
</comment>
<organism evidence="3 4">
    <name type="scientific">Nocardiopsis ansamitocini</name>
    <dbReference type="NCBI Taxonomy" id="1670832"/>
    <lineage>
        <taxon>Bacteria</taxon>
        <taxon>Bacillati</taxon>
        <taxon>Actinomycetota</taxon>
        <taxon>Actinomycetes</taxon>
        <taxon>Streptosporangiales</taxon>
        <taxon>Nocardiopsidaceae</taxon>
        <taxon>Nocardiopsis</taxon>
    </lineage>
</organism>
<dbReference type="InterPro" id="IPR029062">
    <property type="entry name" value="Class_I_gatase-like"/>
</dbReference>
<keyword evidence="3" id="KW-0315">Glutamine amidotransferase</keyword>
<sequence>MATELTGRTIAFLAAPEGTEQVELTDPWGRVQEAGGQPRLISTESGSIQGFNHLDKADTFVVDATVHDVKATDFAGLVLPGGVANPDYLRTDERAVALIREFFDAGLPVAAICHAPWTLIEADAVRGRRLTSYPSLRTDLVNAGADWVDEEVVVCTSAPGTLVTSRNPNDLPAFGSALVRAFATGR</sequence>
<dbReference type="SUPFAM" id="SSF52317">
    <property type="entry name" value="Class I glutamine amidotransferase-like"/>
    <property type="match status" value="1"/>
</dbReference>
<accession>A0A9W6P2H6</accession>
<feature type="domain" description="DJ-1/PfpI" evidence="2">
    <location>
        <begin position="9"/>
        <end position="180"/>
    </location>
</feature>
<dbReference type="PANTHER" id="PTHR42733">
    <property type="entry name" value="DJ-1 PROTEIN"/>
    <property type="match status" value="1"/>
</dbReference>
<evidence type="ECO:0000259" key="2">
    <source>
        <dbReference type="Pfam" id="PF01965"/>
    </source>
</evidence>
<proteinExistence type="inferred from homology"/>
<dbReference type="CDD" id="cd03134">
    <property type="entry name" value="GATase1_PfpI_like"/>
    <property type="match status" value="1"/>
</dbReference>